<reference evidence="2 3" key="1">
    <citation type="submission" date="2017-09" db="EMBL/GenBank/DDBJ databases">
        <title>Large-scale bioinformatics analysis of Bacillus genomes uncovers conserved roles of natural products in bacterial physiology.</title>
        <authorList>
            <consortium name="Agbiome Team Llc"/>
            <person name="Bleich R.M."/>
            <person name="Grubbs K.J."/>
            <person name="Santa Maria K.C."/>
            <person name="Allen S.E."/>
            <person name="Farag S."/>
            <person name="Shank E.A."/>
            <person name="Bowers A."/>
        </authorList>
    </citation>
    <scope>NUCLEOTIDE SEQUENCE [LARGE SCALE GENOMIC DNA]</scope>
    <source>
        <strain evidence="2 3">AFS065400</strain>
    </source>
</reference>
<evidence type="ECO:0000256" key="1">
    <source>
        <dbReference type="SAM" id="Phobius"/>
    </source>
</evidence>
<feature type="transmembrane region" description="Helical" evidence="1">
    <location>
        <begin position="12"/>
        <end position="30"/>
    </location>
</feature>
<dbReference type="EMBL" id="NVCO01000007">
    <property type="protein sequence ID" value="PFT50830.1"/>
    <property type="molecule type" value="Genomic_DNA"/>
</dbReference>
<feature type="transmembrane region" description="Helical" evidence="1">
    <location>
        <begin position="36"/>
        <end position="53"/>
    </location>
</feature>
<gene>
    <name evidence="2" type="ORF">COK72_02150</name>
</gene>
<proteinExistence type="predicted"/>
<dbReference type="Proteomes" id="UP000226106">
    <property type="component" value="Unassembled WGS sequence"/>
</dbReference>
<accession>A0A9X7FXY8</accession>
<evidence type="ECO:0000313" key="3">
    <source>
        <dbReference type="Proteomes" id="UP000226106"/>
    </source>
</evidence>
<keyword evidence="1" id="KW-0472">Membrane</keyword>
<dbReference type="AlphaFoldDB" id="A0A9X7FXY8"/>
<organism evidence="2 3">
    <name type="scientific">Bacillus thuringiensis</name>
    <dbReference type="NCBI Taxonomy" id="1428"/>
    <lineage>
        <taxon>Bacteria</taxon>
        <taxon>Bacillati</taxon>
        <taxon>Bacillota</taxon>
        <taxon>Bacilli</taxon>
        <taxon>Bacillales</taxon>
        <taxon>Bacillaceae</taxon>
        <taxon>Bacillus</taxon>
        <taxon>Bacillus cereus group</taxon>
    </lineage>
</organism>
<keyword evidence="1" id="KW-1133">Transmembrane helix</keyword>
<sequence>MKFIKFLKRNRTFMIALCVCNFMIGFVTSFDMVYSIFSTIFSMSFTLAVLYFIDRKVFAK</sequence>
<name>A0A9X7FXY8_BACTU</name>
<keyword evidence="1" id="KW-0812">Transmembrane</keyword>
<evidence type="ECO:0000313" key="2">
    <source>
        <dbReference type="EMBL" id="PFT50830.1"/>
    </source>
</evidence>
<protein>
    <submittedName>
        <fullName evidence="2">Uncharacterized protein</fullName>
    </submittedName>
</protein>
<comment type="caution">
    <text evidence="2">The sequence shown here is derived from an EMBL/GenBank/DDBJ whole genome shotgun (WGS) entry which is preliminary data.</text>
</comment>